<name>A0AAU9EET3_9FIRM</name>
<feature type="domain" description="HMA" evidence="1">
    <location>
        <begin position="1"/>
        <end position="65"/>
    </location>
</feature>
<dbReference type="RefSeq" id="WP_338535566.1">
    <property type="nucleotide sequence ID" value="NZ_AP028654.1"/>
</dbReference>
<organism evidence="2 3">
    <name type="scientific">Helicovermis profundi</name>
    <dbReference type="NCBI Taxonomy" id="3065157"/>
    <lineage>
        <taxon>Bacteria</taxon>
        <taxon>Bacillati</taxon>
        <taxon>Bacillota</taxon>
        <taxon>Clostridia</taxon>
        <taxon>Helicovermis</taxon>
    </lineage>
</organism>
<sequence>MKKTITINGMSCHHCEMRVENALKELNIDVISVSASENNAIVELSDDFDTKKIAETIDDVGYEMIDIKS</sequence>
<dbReference type="Pfam" id="PF00403">
    <property type="entry name" value="HMA"/>
    <property type="match status" value="1"/>
</dbReference>
<dbReference type="EMBL" id="AP028654">
    <property type="protein sequence ID" value="BEP29959.1"/>
    <property type="molecule type" value="Genomic_DNA"/>
</dbReference>
<keyword evidence="3" id="KW-1185">Reference proteome</keyword>
<protein>
    <recommendedName>
        <fullName evidence="1">HMA domain-containing protein</fullName>
    </recommendedName>
</protein>
<dbReference type="GO" id="GO:0046872">
    <property type="term" value="F:metal ion binding"/>
    <property type="evidence" value="ECO:0007669"/>
    <property type="project" value="InterPro"/>
</dbReference>
<dbReference type="InterPro" id="IPR006121">
    <property type="entry name" value="HMA_dom"/>
</dbReference>
<dbReference type="Proteomes" id="UP001321786">
    <property type="component" value="Chromosome"/>
</dbReference>
<proteinExistence type="predicted"/>
<dbReference type="SUPFAM" id="SSF55008">
    <property type="entry name" value="HMA, heavy metal-associated domain"/>
    <property type="match status" value="1"/>
</dbReference>
<evidence type="ECO:0000313" key="2">
    <source>
        <dbReference type="EMBL" id="BEP29959.1"/>
    </source>
</evidence>
<gene>
    <name evidence="2" type="ORF">HLPR_22900</name>
</gene>
<dbReference type="Gene3D" id="3.30.70.100">
    <property type="match status" value="1"/>
</dbReference>
<evidence type="ECO:0000313" key="3">
    <source>
        <dbReference type="Proteomes" id="UP001321786"/>
    </source>
</evidence>
<dbReference type="AlphaFoldDB" id="A0AAU9EET3"/>
<dbReference type="KEGG" id="hprf:HLPR_22900"/>
<evidence type="ECO:0000259" key="1">
    <source>
        <dbReference type="PROSITE" id="PS50846"/>
    </source>
</evidence>
<dbReference type="InterPro" id="IPR036163">
    <property type="entry name" value="HMA_dom_sf"/>
</dbReference>
<dbReference type="PROSITE" id="PS50846">
    <property type="entry name" value="HMA_2"/>
    <property type="match status" value="1"/>
</dbReference>
<dbReference type="CDD" id="cd00371">
    <property type="entry name" value="HMA"/>
    <property type="match status" value="1"/>
</dbReference>
<accession>A0AAU9EET3</accession>
<reference evidence="2 3" key="1">
    <citation type="submission" date="2023-08" db="EMBL/GenBank/DDBJ databases">
        <title>Helicovermis profunda gen. nov., sp. nov., a novel mesophilic, fermentative bacterium within the Bacillota from a deep-sea hydrothermal vent chimney.</title>
        <authorList>
            <person name="Miyazaki U."/>
            <person name="Mizutani D."/>
            <person name="Hashimoto Y."/>
            <person name="Tame A."/>
            <person name="Sawayama S."/>
            <person name="Miyazaki J."/>
            <person name="Takai K."/>
            <person name="Nakagawa S."/>
        </authorList>
    </citation>
    <scope>NUCLEOTIDE SEQUENCE [LARGE SCALE GENOMIC DNA]</scope>
    <source>
        <strain evidence="2 3">S502</strain>
    </source>
</reference>